<comment type="caution">
    <text evidence="2">The sequence shown here is derived from an EMBL/GenBank/DDBJ whole genome shotgun (WGS) entry which is preliminary data.</text>
</comment>
<feature type="region of interest" description="Disordered" evidence="1">
    <location>
        <begin position="1"/>
        <end position="54"/>
    </location>
</feature>
<dbReference type="EMBL" id="VXIV02002287">
    <property type="protein sequence ID" value="KAF6026389.1"/>
    <property type="molecule type" value="Genomic_DNA"/>
</dbReference>
<feature type="compositionally biased region" description="Polar residues" evidence="1">
    <location>
        <begin position="16"/>
        <end position="25"/>
    </location>
</feature>
<proteinExistence type="predicted"/>
<protein>
    <submittedName>
        <fullName evidence="2">Uncharacterized protein</fullName>
    </submittedName>
</protein>
<organism evidence="2 3">
    <name type="scientific">Bugula neritina</name>
    <name type="common">Brown bryozoan</name>
    <name type="synonym">Sertularia neritina</name>
    <dbReference type="NCBI Taxonomy" id="10212"/>
    <lineage>
        <taxon>Eukaryota</taxon>
        <taxon>Metazoa</taxon>
        <taxon>Spiralia</taxon>
        <taxon>Lophotrochozoa</taxon>
        <taxon>Bryozoa</taxon>
        <taxon>Gymnolaemata</taxon>
        <taxon>Cheilostomatida</taxon>
        <taxon>Flustrina</taxon>
        <taxon>Buguloidea</taxon>
        <taxon>Bugulidae</taxon>
        <taxon>Bugula</taxon>
    </lineage>
</organism>
<reference evidence="2" key="1">
    <citation type="submission" date="2020-06" db="EMBL/GenBank/DDBJ databases">
        <title>Draft genome of Bugula neritina, a colonial animal packing powerful symbionts and potential medicines.</title>
        <authorList>
            <person name="Rayko M."/>
        </authorList>
    </citation>
    <scope>NUCLEOTIDE SEQUENCE [LARGE SCALE GENOMIC DNA]</scope>
    <source>
        <strain evidence="2">Kwan_BN1</strain>
    </source>
</reference>
<name>A0A7J7JJ83_BUGNE</name>
<accession>A0A7J7JJ83</accession>
<dbReference type="AlphaFoldDB" id="A0A7J7JJ83"/>
<keyword evidence="3" id="KW-1185">Reference proteome</keyword>
<sequence>MDISADNRFSLYGQGRLSSPTSSMSRAEPMVMGSPSSPHPGSHNSSQYLPGFLLGDHTPGPSNYHGCRVNLFSETIYQ</sequence>
<evidence type="ECO:0000313" key="2">
    <source>
        <dbReference type="EMBL" id="KAF6026389.1"/>
    </source>
</evidence>
<feature type="compositionally biased region" description="Low complexity" evidence="1">
    <location>
        <begin position="33"/>
        <end position="46"/>
    </location>
</feature>
<dbReference type="Proteomes" id="UP000593567">
    <property type="component" value="Unassembled WGS sequence"/>
</dbReference>
<gene>
    <name evidence="2" type="ORF">EB796_015304</name>
</gene>
<evidence type="ECO:0000256" key="1">
    <source>
        <dbReference type="SAM" id="MobiDB-lite"/>
    </source>
</evidence>
<evidence type="ECO:0000313" key="3">
    <source>
        <dbReference type="Proteomes" id="UP000593567"/>
    </source>
</evidence>